<dbReference type="CDD" id="cd00085">
    <property type="entry name" value="HNHc"/>
    <property type="match status" value="1"/>
</dbReference>
<name>A0A0F9WB93_9ZZZZ</name>
<sequence length="218" mass="25540">MIIMVETCDRCGAENGLKLKLIIKRVCPICNQEFTPTKEHKNRKQKFCSKECWSKRNPPTVKSCLICQKEFKTYSKERESKIYCSYACRNKAYTGRKLSLETIEKIKLSHKGIIPKNAWKPGKLHPFWNPNRTDSRERDTIDYTNWRLAVLKRDNFTCQICGARGKKGFRPILHADHIKPFSIYPELRTMLSNGRTICIDCHKKTDTWGRKKAKKILN</sequence>
<protein>
    <recommendedName>
        <fullName evidence="1">HNH nuclease domain-containing protein</fullName>
    </recommendedName>
</protein>
<dbReference type="SMART" id="SM00507">
    <property type="entry name" value="HNHc"/>
    <property type="match status" value="1"/>
</dbReference>
<organism evidence="2">
    <name type="scientific">marine sediment metagenome</name>
    <dbReference type="NCBI Taxonomy" id="412755"/>
    <lineage>
        <taxon>unclassified sequences</taxon>
        <taxon>metagenomes</taxon>
        <taxon>ecological metagenomes</taxon>
    </lineage>
</organism>
<reference evidence="2" key="1">
    <citation type="journal article" date="2015" name="Nature">
        <title>Complex archaea that bridge the gap between prokaryotes and eukaryotes.</title>
        <authorList>
            <person name="Spang A."/>
            <person name="Saw J.H."/>
            <person name="Jorgensen S.L."/>
            <person name="Zaremba-Niedzwiedzka K."/>
            <person name="Martijn J."/>
            <person name="Lind A.E."/>
            <person name="van Eijk R."/>
            <person name="Schleper C."/>
            <person name="Guy L."/>
            <person name="Ettema T.J."/>
        </authorList>
    </citation>
    <scope>NUCLEOTIDE SEQUENCE</scope>
</reference>
<dbReference type="InterPro" id="IPR003615">
    <property type="entry name" value="HNH_nuc"/>
</dbReference>
<dbReference type="AlphaFoldDB" id="A0A0F9WB93"/>
<dbReference type="EMBL" id="LAZR01000310">
    <property type="protein sequence ID" value="KKN75423.1"/>
    <property type="molecule type" value="Genomic_DNA"/>
</dbReference>
<gene>
    <name evidence="2" type="ORF">LCGC14_0380440</name>
</gene>
<evidence type="ECO:0000259" key="1">
    <source>
        <dbReference type="SMART" id="SM00507"/>
    </source>
</evidence>
<proteinExistence type="predicted"/>
<dbReference type="Pfam" id="PF01844">
    <property type="entry name" value="HNH"/>
    <property type="match status" value="1"/>
</dbReference>
<evidence type="ECO:0000313" key="2">
    <source>
        <dbReference type="EMBL" id="KKN75423.1"/>
    </source>
</evidence>
<dbReference type="InterPro" id="IPR002711">
    <property type="entry name" value="HNH"/>
</dbReference>
<dbReference type="GO" id="GO:0003676">
    <property type="term" value="F:nucleic acid binding"/>
    <property type="evidence" value="ECO:0007669"/>
    <property type="project" value="InterPro"/>
</dbReference>
<dbReference type="GO" id="GO:0004519">
    <property type="term" value="F:endonuclease activity"/>
    <property type="evidence" value="ECO:0007669"/>
    <property type="project" value="InterPro"/>
</dbReference>
<accession>A0A0F9WB93</accession>
<comment type="caution">
    <text evidence="2">The sequence shown here is derived from an EMBL/GenBank/DDBJ whole genome shotgun (WGS) entry which is preliminary data.</text>
</comment>
<dbReference type="GO" id="GO:0008270">
    <property type="term" value="F:zinc ion binding"/>
    <property type="evidence" value="ECO:0007669"/>
    <property type="project" value="InterPro"/>
</dbReference>
<dbReference type="Gene3D" id="1.10.30.50">
    <property type="match status" value="1"/>
</dbReference>
<feature type="domain" description="HNH nuclease" evidence="1">
    <location>
        <begin position="145"/>
        <end position="203"/>
    </location>
</feature>